<gene>
    <name evidence="2" type="primary">LOC142179972</name>
</gene>
<sequence>MQDELHQFERNNVCHLVPRLSNRTVTGTRWVFRSKLDEFGNTTRNKDRLVVQGYNQEEGIDYDETFAPVARIEAIRILIVFASHMELKLFQIDVKSAFLNGLQVKQTSKGMIISQQKYIKELLKRFEMESSRTFDTPIATATRLDMDEPNSPVNETMYIGIIGSLLYLTSSKPNIVFSVVNTHGNYRVNKQSIILHLGKRMRVAFTKLSQGT</sequence>
<keyword evidence="1" id="KW-1185">Reference proteome</keyword>
<dbReference type="Proteomes" id="UP000790787">
    <property type="component" value="Chromosome 4"/>
</dbReference>
<organism evidence="1 2">
    <name type="scientific">Nicotiana tabacum</name>
    <name type="common">Common tobacco</name>
    <dbReference type="NCBI Taxonomy" id="4097"/>
    <lineage>
        <taxon>Eukaryota</taxon>
        <taxon>Viridiplantae</taxon>
        <taxon>Streptophyta</taxon>
        <taxon>Embryophyta</taxon>
        <taxon>Tracheophyta</taxon>
        <taxon>Spermatophyta</taxon>
        <taxon>Magnoliopsida</taxon>
        <taxon>eudicotyledons</taxon>
        <taxon>Gunneridae</taxon>
        <taxon>Pentapetalae</taxon>
        <taxon>asterids</taxon>
        <taxon>lamiids</taxon>
        <taxon>Solanales</taxon>
        <taxon>Solanaceae</taxon>
        <taxon>Nicotianoideae</taxon>
        <taxon>Nicotianeae</taxon>
        <taxon>Nicotiana</taxon>
    </lineage>
</organism>
<reference evidence="1" key="1">
    <citation type="journal article" date="2014" name="Nat. Commun.">
        <title>The tobacco genome sequence and its comparison with those of tomato and potato.</title>
        <authorList>
            <person name="Sierro N."/>
            <person name="Battey J.N."/>
            <person name="Ouadi S."/>
            <person name="Bakaher N."/>
            <person name="Bovet L."/>
            <person name="Willig A."/>
            <person name="Goepfert S."/>
            <person name="Peitsch M.C."/>
            <person name="Ivanov N.V."/>
        </authorList>
    </citation>
    <scope>NUCLEOTIDE SEQUENCE [LARGE SCALE GENOMIC DNA]</scope>
</reference>
<evidence type="ECO:0000313" key="2">
    <source>
        <dbReference type="RefSeq" id="XP_075106979.1"/>
    </source>
</evidence>
<proteinExistence type="predicted"/>
<name>A0AC58UBV5_TOBAC</name>
<dbReference type="RefSeq" id="XP_075106979.1">
    <property type="nucleotide sequence ID" value="XM_075250878.1"/>
</dbReference>
<evidence type="ECO:0000313" key="1">
    <source>
        <dbReference type="Proteomes" id="UP000790787"/>
    </source>
</evidence>
<accession>A0AC58UBV5</accession>
<reference evidence="2" key="2">
    <citation type="submission" date="2025-08" db="UniProtKB">
        <authorList>
            <consortium name="RefSeq"/>
        </authorList>
    </citation>
    <scope>IDENTIFICATION</scope>
    <source>
        <tissue evidence="2">Leaf</tissue>
    </source>
</reference>
<protein>
    <submittedName>
        <fullName evidence="2">Uncharacterized protein LOC142179972</fullName>
    </submittedName>
</protein>